<dbReference type="Proteomes" id="UP000579605">
    <property type="component" value="Unassembled WGS sequence"/>
</dbReference>
<evidence type="ECO:0000313" key="1">
    <source>
        <dbReference type="EMBL" id="NYH88269.1"/>
    </source>
</evidence>
<gene>
    <name evidence="1" type="ORF">F4554_000907</name>
</gene>
<proteinExistence type="predicted"/>
<reference evidence="1 2" key="1">
    <citation type="submission" date="2020-07" db="EMBL/GenBank/DDBJ databases">
        <title>Sequencing the genomes of 1000 actinobacteria strains.</title>
        <authorList>
            <person name="Klenk H.-P."/>
        </authorList>
    </citation>
    <scope>NUCLEOTIDE SEQUENCE [LARGE SCALE GENOMIC DNA]</scope>
    <source>
        <strain evidence="1 2">DSM 18448</strain>
    </source>
</reference>
<dbReference type="RefSeq" id="WP_238341215.1">
    <property type="nucleotide sequence ID" value="NZ_BAAARR010000004.1"/>
</dbReference>
<dbReference type="EMBL" id="JACBZH010000001">
    <property type="protein sequence ID" value="NYH88269.1"/>
    <property type="molecule type" value="Genomic_DNA"/>
</dbReference>
<name>A0A852ZF28_9ACTN</name>
<keyword evidence="2" id="KW-1185">Reference proteome</keyword>
<organism evidence="1 2">
    <name type="scientific">Actinopolymorpha rutila</name>
    <dbReference type="NCBI Taxonomy" id="446787"/>
    <lineage>
        <taxon>Bacteria</taxon>
        <taxon>Bacillati</taxon>
        <taxon>Actinomycetota</taxon>
        <taxon>Actinomycetes</taxon>
        <taxon>Propionibacteriales</taxon>
        <taxon>Actinopolymorphaceae</taxon>
        <taxon>Actinopolymorpha</taxon>
    </lineage>
</organism>
<dbReference type="AlphaFoldDB" id="A0A852ZF28"/>
<sequence length="171" mass="18163">MARRGGLSRPPARRPHLDAVLPRYVSEDQLPCNRRSVPEEVWRAAATVLPHARALSGTFAGGSRGNSADTGATYYSATVMAAAGVRNAADEPFEAWLTSRCTAGGGDDLPGTVLVWRDADGAATHAAVTLGGGWALHKPGQEWLSPRQVLTVDDLIRLAPPGLSLHRHSLR</sequence>
<protein>
    <submittedName>
        <fullName evidence="1">Uncharacterized protein</fullName>
    </submittedName>
</protein>
<accession>A0A852ZF28</accession>
<evidence type="ECO:0000313" key="2">
    <source>
        <dbReference type="Proteomes" id="UP000579605"/>
    </source>
</evidence>
<comment type="caution">
    <text evidence="1">The sequence shown here is derived from an EMBL/GenBank/DDBJ whole genome shotgun (WGS) entry which is preliminary data.</text>
</comment>